<gene>
    <name evidence="1" type="ORF">EVJ47_03005</name>
</gene>
<comment type="caution">
    <text evidence="1">The sequence shown here is derived from an EMBL/GenBank/DDBJ whole genome shotgun (WGS) entry which is preliminary data.</text>
</comment>
<dbReference type="InterPro" id="IPR006439">
    <property type="entry name" value="HAD-SF_hydro_IA"/>
</dbReference>
<evidence type="ECO:0000313" key="2">
    <source>
        <dbReference type="Proteomes" id="UP000320813"/>
    </source>
</evidence>
<dbReference type="SFLD" id="SFLDG01129">
    <property type="entry name" value="C1.5:_HAD__Beta-PGM__Phosphata"/>
    <property type="match status" value="1"/>
</dbReference>
<dbReference type="AlphaFoldDB" id="A0A519BDA6"/>
<dbReference type="InterPro" id="IPR023198">
    <property type="entry name" value="PGP-like_dom2"/>
</dbReference>
<dbReference type="PANTHER" id="PTHR43611">
    <property type="entry name" value="ALPHA-D-GLUCOSE 1-PHOSPHATE PHOSPHATASE"/>
    <property type="match status" value="1"/>
</dbReference>
<dbReference type="InterPro" id="IPR023214">
    <property type="entry name" value="HAD_sf"/>
</dbReference>
<dbReference type="Pfam" id="PF00702">
    <property type="entry name" value="Hydrolase"/>
    <property type="match status" value="1"/>
</dbReference>
<dbReference type="Proteomes" id="UP000320813">
    <property type="component" value="Unassembled WGS sequence"/>
</dbReference>
<dbReference type="SFLD" id="SFLDS00003">
    <property type="entry name" value="Haloacid_Dehalogenase"/>
    <property type="match status" value="1"/>
</dbReference>
<proteinExistence type="predicted"/>
<dbReference type="Gene3D" id="3.40.50.1000">
    <property type="entry name" value="HAD superfamily/HAD-like"/>
    <property type="match status" value="1"/>
</dbReference>
<dbReference type="PANTHER" id="PTHR43611:SF3">
    <property type="entry name" value="FLAVIN MONONUCLEOTIDE HYDROLASE 1, CHLOROPLATIC"/>
    <property type="match status" value="1"/>
</dbReference>
<protein>
    <submittedName>
        <fullName evidence="1">HAD family phosphatase</fullName>
    </submittedName>
</protein>
<dbReference type="PRINTS" id="PR00413">
    <property type="entry name" value="HADHALOGNASE"/>
</dbReference>
<organism evidence="1 2">
    <name type="scientific">Candidatus Acidulodesulfobacterium ferriphilum</name>
    <dbReference type="NCBI Taxonomy" id="2597223"/>
    <lineage>
        <taxon>Bacteria</taxon>
        <taxon>Deltaproteobacteria</taxon>
        <taxon>Candidatus Acidulodesulfobacterales</taxon>
        <taxon>Candidatus Acidulodesulfobacterium</taxon>
    </lineage>
</organism>
<dbReference type="SUPFAM" id="SSF56784">
    <property type="entry name" value="HAD-like"/>
    <property type="match status" value="1"/>
</dbReference>
<dbReference type="NCBIfam" id="TIGR01509">
    <property type="entry name" value="HAD-SF-IA-v3"/>
    <property type="match status" value="1"/>
</dbReference>
<name>A0A519BDA6_9DELT</name>
<dbReference type="InterPro" id="IPR036412">
    <property type="entry name" value="HAD-like_sf"/>
</dbReference>
<accession>A0A519BDA6</accession>
<dbReference type="EMBL" id="SGBD01000001">
    <property type="protein sequence ID" value="RZD15253.1"/>
    <property type="molecule type" value="Genomic_DNA"/>
</dbReference>
<dbReference type="Gene3D" id="1.10.150.240">
    <property type="entry name" value="Putative phosphatase, domain 2"/>
    <property type="match status" value="1"/>
</dbReference>
<reference evidence="1 2" key="1">
    <citation type="submission" date="2019-01" db="EMBL/GenBank/DDBJ databases">
        <title>Insights into ecological role of a new deltaproteobacterial order Candidatus Sinidesulfobacterales (Sva0485) by metagenomics and metatranscriptomics.</title>
        <authorList>
            <person name="Tan S."/>
            <person name="Liu J."/>
            <person name="Fang Y."/>
            <person name="Hedlund B.P."/>
            <person name="Lian Z.H."/>
            <person name="Huang L.Y."/>
            <person name="Li J.T."/>
            <person name="Huang L.N."/>
            <person name="Li W.J."/>
            <person name="Jiang H.C."/>
            <person name="Dong H.L."/>
            <person name="Shu W.S."/>
        </authorList>
    </citation>
    <scope>NUCLEOTIDE SEQUENCE [LARGE SCALE GENOMIC DNA]</scope>
    <source>
        <strain evidence="1">AP3</strain>
    </source>
</reference>
<evidence type="ECO:0000313" key="1">
    <source>
        <dbReference type="EMBL" id="RZD15253.1"/>
    </source>
</evidence>
<sequence length="203" mass="23866">MSEYIKTVFLDIGSVLLTNGWDRKSRKLASAKFNLDYEDFEARHEDLFALYEEGKISLDYYLDKTLFYKERPFSRNEFKAFMFDQSQPYPQMIDLFAGLKEKYKFKLVSINNEGLELSVYRIKKFSLDPLFDFFVTSCFVHIRKPDENIFKLALNLSYAKPDESIFIDDRSFNVETAANLGINAFRHTDYESTKGKLSLFGFI</sequence>